<dbReference type="InterPro" id="IPR010987">
    <property type="entry name" value="Glutathione-S-Trfase_C-like"/>
</dbReference>
<dbReference type="Pfam" id="PF00043">
    <property type="entry name" value="GST_C"/>
    <property type="match status" value="1"/>
</dbReference>
<comment type="similarity">
    <text evidence="1">Belongs to the GST superfamily.</text>
</comment>
<dbReference type="Pfam" id="PF02798">
    <property type="entry name" value="GST_N"/>
    <property type="match status" value="1"/>
</dbReference>
<evidence type="ECO:0000313" key="4">
    <source>
        <dbReference type="EMBL" id="NEY91970.1"/>
    </source>
</evidence>
<keyword evidence="4" id="KW-0808">Transferase</keyword>
<keyword evidence="5" id="KW-1185">Reference proteome</keyword>
<dbReference type="SFLD" id="SFLDG00358">
    <property type="entry name" value="Main_(cytGST)"/>
    <property type="match status" value="1"/>
</dbReference>
<dbReference type="InterPro" id="IPR036282">
    <property type="entry name" value="Glutathione-S-Trfase_C_sf"/>
</dbReference>
<dbReference type="CDD" id="cd03207">
    <property type="entry name" value="GST_C_8"/>
    <property type="match status" value="1"/>
</dbReference>
<dbReference type="GO" id="GO:0016740">
    <property type="term" value="F:transferase activity"/>
    <property type="evidence" value="ECO:0007669"/>
    <property type="project" value="UniProtKB-KW"/>
</dbReference>
<dbReference type="PANTHER" id="PTHR44051:SF8">
    <property type="entry name" value="GLUTATHIONE S-TRANSFERASE GSTA"/>
    <property type="match status" value="1"/>
</dbReference>
<dbReference type="Gene3D" id="1.20.1050.10">
    <property type="match status" value="1"/>
</dbReference>
<dbReference type="PANTHER" id="PTHR44051">
    <property type="entry name" value="GLUTATHIONE S-TRANSFERASE-RELATED"/>
    <property type="match status" value="1"/>
</dbReference>
<comment type="caution">
    <text evidence="4">The sequence shown here is derived from an EMBL/GenBank/DDBJ whole genome shotgun (WGS) entry which is preliminary data.</text>
</comment>
<dbReference type="SFLD" id="SFLDS00019">
    <property type="entry name" value="Glutathione_Transferase_(cytos"/>
    <property type="match status" value="1"/>
</dbReference>
<dbReference type="EMBL" id="JAAIVJ010000017">
    <property type="protein sequence ID" value="NEY91970.1"/>
    <property type="molecule type" value="Genomic_DNA"/>
</dbReference>
<dbReference type="Gene3D" id="3.40.30.10">
    <property type="entry name" value="Glutaredoxin"/>
    <property type="match status" value="1"/>
</dbReference>
<evidence type="ECO:0000256" key="1">
    <source>
        <dbReference type="RuleBase" id="RU003494"/>
    </source>
</evidence>
<sequence>MITLHGCYRSRATRPLWALFETGLEFAHVPVIQAYRLPDPAAPDAPVNTASPAFLRVNPMGQIPALVDGDLVLTESLAITLHIVRRAGGPLAPASDAECALMEQWALFAIAAVEGPALEIAYAAADKDINGTEGQAIINVSAEKLRRPLARLDSHLQGREWLMADRFTAADIVVEECVRYAQGHPALFDEFPAVKAWVARCQARPAFQKMWAGRLAEPA</sequence>
<feature type="domain" description="GST C-terminal" evidence="3">
    <location>
        <begin position="95"/>
        <end position="219"/>
    </location>
</feature>
<dbReference type="Proteomes" id="UP000477782">
    <property type="component" value="Unassembled WGS sequence"/>
</dbReference>
<dbReference type="SUPFAM" id="SSF47616">
    <property type="entry name" value="GST C-terminal domain-like"/>
    <property type="match status" value="1"/>
</dbReference>
<accession>A0A6M0QWZ9</accession>
<feature type="domain" description="GST N-terminal" evidence="2">
    <location>
        <begin position="1"/>
        <end position="91"/>
    </location>
</feature>
<evidence type="ECO:0000259" key="3">
    <source>
        <dbReference type="PROSITE" id="PS50405"/>
    </source>
</evidence>
<reference evidence="4 5" key="1">
    <citation type="submission" date="2020-02" db="EMBL/GenBank/DDBJ databases">
        <authorList>
            <person name="Chen W.-M."/>
        </authorList>
    </citation>
    <scope>NUCLEOTIDE SEQUENCE [LARGE SCALE GENOMIC DNA]</scope>
    <source>
        <strain evidence="4 5">KMS-5</strain>
    </source>
</reference>
<dbReference type="PROSITE" id="PS50404">
    <property type="entry name" value="GST_NTER"/>
    <property type="match status" value="1"/>
</dbReference>
<organism evidence="4 5">
    <name type="scientific">Tabrizicola oligotrophica</name>
    <dbReference type="NCBI Taxonomy" id="2710650"/>
    <lineage>
        <taxon>Bacteria</taxon>
        <taxon>Pseudomonadati</taxon>
        <taxon>Pseudomonadota</taxon>
        <taxon>Alphaproteobacteria</taxon>
        <taxon>Rhodobacterales</taxon>
        <taxon>Paracoccaceae</taxon>
        <taxon>Tabrizicola</taxon>
    </lineage>
</organism>
<dbReference type="InterPro" id="IPR036249">
    <property type="entry name" value="Thioredoxin-like_sf"/>
</dbReference>
<protein>
    <submittedName>
        <fullName evidence="4">Glutathione S-transferase family protein</fullName>
    </submittedName>
</protein>
<proteinExistence type="inferred from homology"/>
<dbReference type="InterPro" id="IPR040079">
    <property type="entry name" value="Glutathione_S-Trfase"/>
</dbReference>
<dbReference type="PROSITE" id="PS50405">
    <property type="entry name" value="GST_CTER"/>
    <property type="match status" value="1"/>
</dbReference>
<gene>
    <name evidence="4" type="ORF">G4Z14_16895</name>
</gene>
<dbReference type="InterPro" id="IPR004045">
    <property type="entry name" value="Glutathione_S-Trfase_N"/>
</dbReference>
<dbReference type="RefSeq" id="WP_164627867.1">
    <property type="nucleotide sequence ID" value="NZ_JAAIVJ010000017.1"/>
</dbReference>
<evidence type="ECO:0000259" key="2">
    <source>
        <dbReference type="PROSITE" id="PS50404"/>
    </source>
</evidence>
<dbReference type="InterPro" id="IPR004046">
    <property type="entry name" value="GST_C"/>
</dbReference>
<evidence type="ECO:0000313" key="5">
    <source>
        <dbReference type="Proteomes" id="UP000477782"/>
    </source>
</evidence>
<dbReference type="AlphaFoldDB" id="A0A6M0QWZ9"/>
<dbReference type="SUPFAM" id="SSF52833">
    <property type="entry name" value="Thioredoxin-like"/>
    <property type="match status" value="1"/>
</dbReference>
<dbReference type="CDD" id="cd03046">
    <property type="entry name" value="GST_N_GTT1_like"/>
    <property type="match status" value="1"/>
</dbReference>
<name>A0A6M0QWZ9_9RHOB</name>